<protein>
    <submittedName>
        <fullName evidence="2">Uncharacterized protein</fullName>
    </submittedName>
</protein>
<feature type="transmembrane region" description="Helical" evidence="1">
    <location>
        <begin position="49"/>
        <end position="66"/>
    </location>
</feature>
<keyword evidence="1" id="KW-0472">Membrane</keyword>
<dbReference type="InterPro" id="IPR012337">
    <property type="entry name" value="RNaseH-like_sf"/>
</dbReference>
<dbReference type="SUPFAM" id="SSF53098">
    <property type="entry name" value="Ribonuclease H-like"/>
    <property type="match status" value="1"/>
</dbReference>
<dbReference type="Gene3D" id="3.30.420.10">
    <property type="entry name" value="Ribonuclease H-like superfamily/Ribonuclease H"/>
    <property type="match status" value="1"/>
</dbReference>
<evidence type="ECO:0000313" key="2">
    <source>
        <dbReference type="EMBL" id="VFU64762.1"/>
    </source>
</evidence>
<evidence type="ECO:0000256" key="1">
    <source>
        <dbReference type="SAM" id="Phobius"/>
    </source>
</evidence>
<keyword evidence="1" id="KW-1133">Transmembrane helix</keyword>
<gene>
    <name evidence="2" type="ORF">SVIM_LOCUS496066</name>
</gene>
<dbReference type="EMBL" id="CAADRP010002262">
    <property type="protein sequence ID" value="VFU64762.1"/>
    <property type="molecule type" value="Genomic_DNA"/>
</dbReference>
<accession>A0A6N2NL78</accession>
<proteinExistence type="predicted"/>
<organism evidence="2">
    <name type="scientific">Salix viminalis</name>
    <name type="common">Common osier</name>
    <name type="synonym">Basket willow</name>
    <dbReference type="NCBI Taxonomy" id="40686"/>
    <lineage>
        <taxon>Eukaryota</taxon>
        <taxon>Viridiplantae</taxon>
        <taxon>Streptophyta</taxon>
        <taxon>Embryophyta</taxon>
        <taxon>Tracheophyta</taxon>
        <taxon>Spermatophyta</taxon>
        <taxon>Magnoliopsida</taxon>
        <taxon>eudicotyledons</taxon>
        <taxon>Gunneridae</taxon>
        <taxon>Pentapetalae</taxon>
        <taxon>rosids</taxon>
        <taxon>fabids</taxon>
        <taxon>Malpighiales</taxon>
        <taxon>Salicaceae</taxon>
        <taxon>Saliceae</taxon>
        <taxon>Salix</taxon>
    </lineage>
</organism>
<keyword evidence="1" id="KW-0812">Transmembrane</keyword>
<name>A0A6N2NL78_SALVM</name>
<dbReference type="InterPro" id="IPR036397">
    <property type="entry name" value="RNaseH_sf"/>
</dbReference>
<dbReference type="GO" id="GO:0003676">
    <property type="term" value="F:nucleic acid binding"/>
    <property type="evidence" value="ECO:0007669"/>
    <property type="project" value="InterPro"/>
</dbReference>
<sequence length="68" mass="7400">MKSPFLALTSSGDPTGPDDLKTQSLLQLTAGNDCLIFQLLYCPTGIPQSLYAFLSDTIILLLGWVLRI</sequence>
<dbReference type="AlphaFoldDB" id="A0A6N2NL78"/>
<reference evidence="2" key="1">
    <citation type="submission" date="2019-03" db="EMBL/GenBank/DDBJ databases">
        <authorList>
            <person name="Mank J."/>
            <person name="Almeida P."/>
        </authorList>
    </citation>
    <scope>NUCLEOTIDE SEQUENCE</scope>
    <source>
        <strain evidence="2">78183</strain>
    </source>
</reference>